<accession>A0A1M5GHX8</accession>
<dbReference type="EMBL" id="FQUU01000033">
    <property type="protein sequence ID" value="SHG03286.1"/>
    <property type="molecule type" value="Genomic_DNA"/>
</dbReference>
<protein>
    <submittedName>
        <fullName evidence="2">Anti-sigma regulatory factor (Ser/Thr protein kinase)</fullName>
    </submittedName>
</protein>
<dbReference type="OrthoDB" id="479131at2"/>
<dbReference type="SMART" id="SM00331">
    <property type="entry name" value="PP2C_SIG"/>
    <property type="match status" value="1"/>
</dbReference>
<dbReference type="InterPro" id="IPR036890">
    <property type="entry name" value="HATPase_C_sf"/>
</dbReference>
<dbReference type="Gene3D" id="3.30.565.10">
    <property type="entry name" value="Histidine kinase-like ATPase, C-terminal domain"/>
    <property type="match status" value="1"/>
</dbReference>
<keyword evidence="2" id="KW-0418">Kinase</keyword>
<dbReference type="InterPro" id="IPR039248">
    <property type="entry name" value="Ptase_RsbX"/>
</dbReference>
<keyword evidence="2" id="KW-0808">Transferase</keyword>
<dbReference type="AlphaFoldDB" id="A0A1M5GHX8"/>
<dbReference type="PANTHER" id="PTHR35801">
    <property type="entry name" value="PHOSPHOSERINE PHOSPHATASE RSBX"/>
    <property type="match status" value="1"/>
</dbReference>
<dbReference type="InterPro" id="IPR036457">
    <property type="entry name" value="PPM-type-like_dom_sf"/>
</dbReference>
<organism evidence="2 3">
    <name type="scientific">Flavisolibacter ginsengisoli DSM 18119</name>
    <dbReference type="NCBI Taxonomy" id="1121884"/>
    <lineage>
        <taxon>Bacteria</taxon>
        <taxon>Pseudomonadati</taxon>
        <taxon>Bacteroidota</taxon>
        <taxon>Chitinophagia</taxon>
        <taxon>Chitinophagales</taxon>
        <taxon>Chitinophagaceae</taxon>
        <taxon>Flavisolibacter</taxon>
    </lineage>
</organism>
<dbReference type="GO" id="GO:0016301">
    <property type="term" value="F:kinase activity"/>
    <property type="evidence" value="ECO:0007669"/>
    <property type="project" value="UniProtKB-KW"/>
</dbReference>
<dbReference type="CDD" id="cd16934">
    <property type="entry name" value="HATPase_RsbT-like"/>
    <property type="match status" value="1"/>
</dbReference>
<dbReference type="Pfam" id="PF07228">
    <property type="entry name" value="SpoIIE"/>
    <property type="match status" value="1"/>
</dbReference>
<evidence type="ECO:0000313" key="2">
    <source>
        <dbReference type="EMBL" id="SHG03286.1"/>
    </source>
</evidence>
<dbReference type="Gene3D" id="3.60.40.10">
    <property type="entry name" value="PPM-type phosphatase domain"/>
    <property type="match status" value="1"/>
</dbReference>
<name>A0A1M5GHX8_9BACT</name>
<evidence type="ECO:0000259" key="1">
    <source>
        <dbReference type="SMART" id="SM00331"/>
    </source>
</evidence>
<dbReference type="PANTHER" id="PTHR35801:SF1">
    <property type="entry name" value="PHOSPHOSERINE PHOSPHATASE RSBX"/>
    <property type="match status" value="1"/>
</dbReference>
<evidence type="ECO:0000313" key="3">
    <source>
        <dbReference type="Proteomes" id="UP000184048"/>
    </source>
</evidence>
<dbReference type="RefSeq" id="WP_072837261.1">
    <property type="nucleotide sequence ID" value="NZ_FQUU01000033.1"/>
</dbReference>
<dbReference type="Pfam" id="PF13581">
    <property type="entry name" value="HATPase_c_2"/>
    <property type="match status" value="1"/>
</dbReference>
<feature type="domain" description="PPM-type phosphatase" evidence="1">
    <location>
        <begin position="143"/>
        <end position="336"/>
    </location>
</feature>
<dbReference type="STRING" id="1121884.SAMN02745131_04155"/>
<gene>
    <name evidence="2" type="ORF">SAMN02745131_04155</name>
</gene>
<dbReference type="InterPro" id="IPR003594">
    <property type="entry name" value="HATPase_dom"/>
</dbReference>
<sequence>MVNRTHFVFKADDRSYFAILKKDIHALALQGNFNERKVGEIDIIVSEMVSNLVKHAGGGQVLVKLFEEEGLQGIELISIDEGPGMTDVSRMVTDGVSTKNTLGQGLGAMKRLSDVFQVYSQKEWGTIILIRVYNEPRPHFRKAPAVEVRSVVIPKPGEKECGDGFFSMVTHDHVKLFLGDGLGHGPEAARAVMKAGEAFLECRENDPVEIIRTLNLAAKKTRGLVGTVALFDMAAKKWKICGVGNIATKIYGPGISKNYMSYNGIIGLNVPNTLNVQEMEYERGQYIVLCSDGMKSKWDVMKYPLLSRYDMSIVSATILKDFARHTDDMSAVACKINV</sequence>
<dbReference type="SUPFAM" id="SSF55874">
    <property type="entry name" value="ATPase domain of HSP90 chaperone/DNA topoisomerase II/histidine kinase"/>
    <property type="match status" value="1"/>
</dbReference>
<proteinExistence type="predicted"/>
<dbReference type="SUPFAM" id="SSF81606">
    <property type="entry name" value="PP2C-like"/>
    <property type="match status" value="1"/>
</dbReference>
<dbReference type="Proteomes" id="UP000184048">
    <property type="component" value="Unassembled WGS sequence"/>
</dbReference>
<reference evidence="2 3" key="1">
    <citation type="submission" date="2016-11" db="EMBL/GenBank/DDBJ databases">
        <authorList>
            <person name="Jaros S."/>
            <person name="Januszkiewicz K."/>
            <person name="Wedrychowicz H."/>
        </authorList>
    </citation>
    <scope>NUCLEOTIDE SEQUENCE [LARGE SCALE GENOMIC DNA]</scope>
    <source>
        <strain evidence="2 3">DSM 18119</strain>
    </source>
</reference>
<dbReference type="InterPro" id="IPR001932">
    <property type="entry name" value="PPM-type_phosphatase-like_dom"/>
</dbReference>
<keyword evidence="3" id="KW-1185">Reference proteome</keyword>